<keyword evidence="9" id="KW-0807">Transducer</keyword>
<keyword evidence="2" id="KW-1003">Cell membrane</keyword>
<name>A0A182K0R5_9DIPT</name>
<dbReference type="AlphaFoldDB" id="A0A182K0R5"/>
<dbReference type="PANTHER" id="PTHR21137:SF35">
    <property type="entry name" value="ODORANT RECEPTOR 19A-RELATED"/>
    <property type="match status" value="1"/>
</dbReference>
<evidence type="ECO:0000256" key="9">
    <source>
        <dbReference type="ARBA" id="ARBA00023224"/>
    </source>
</evidence>
<keyword evidence="6 10" id="KW-1133">Transmembrane helix</keyword>
<evidence type="ECO:0000256" key="3">
    <source>
        <dbReference type="ARBA" id="ARBA00022606"/>
    </source>
</evidence>
<accession>A0A182K0R5</accession>
<organism evidence="11 12">
    <name type="scientific">Anopheles christyi</name>
    <dbReference type="NCBI Taxonomy" id="43041"/>
    <lineage>
        <taxon>Eukaryota</taxon>
        <taxon>Metazoa</taxon>
        <taxon>Ecdysozoa</taxon>
        <taxon>Arthropoda</taxon>
        <taxon>Hexapoda</taxon>
        <taxon>Insecta</taxon>
        <taxon>Pterygota</taxon>
        <taxon>Neoptera</taxon>
        <taxon>Endopterygota</taxon>
        <taxon>Diptera</taxon>
        <taxon>Nematocera</taxon>
        <taxon>Culicoidea</taxon>
        <taxon>Culicidae</taxon>
        <taxon>Anophelinae</taxon>
        <taxon>Anopheles</taxon>
    </lineage>
</organism>
<dbReference type="PANTHER" id="PTHR21137">
    <property type="entry name" value="ODORANT RECEPTOR"/>
    <property type="match status" value="1"/>
</dbReference>
<evidence type="ECO:0000313" key="12">
    <source>
        <dbReference type="Proteomes" id="UP000075881"/>
    </source>
</evidence>
<evidence type="ECO:0000313" key="11">
    <source>
        <dbReference type="EnsemblMetazoa" id="ACHR004347-PA"/>
    </source>
</evidence>
<evidence type="ECO:0000256" key="5">
    <source>
        <dbReference type="ARBA" id="ARBA00022725"/>
    </source>
</evidence>
<keyword evidence="12" id="KW-1185">Reference proteome</keyword>
<evidence type="ECO:0000256" key="2">
    <source>
        <dbReference type="ARBA" id="ARBA00022475"/>
    </source>
</evidence>
<evidence type="ECO:0000256" key="8">
    <source>
        <dbReference type="ARBA" id="ARBA00023170"/>
    </source>
</evidence>
<reference evidence="12" key="1">
    <citation type="submission" date="2013-03" db="EMBL/GenBank/DDBJ databases">
        <title>The Genome Sequence of Anopheles christyi ACHKN1017.</title>
        <authorList>
            <consortium name="The Broad Institute Genomics Platform"/>
            <person name="Neafsey D.E."/>
            <person name="Besansky N."/>
            <person name="Walker B."/>
            <person name="Young S.K."/>
            <person name="Zeng Q."/>
            <person name="Gargeya S."/>
            <person name="Fitzgerald M."/>
            <person name="Haas B."/>
            <person name="Abouelleil A."/>
            <person name="Allen A.W."/>
            <person name="Alvarado L."/>
            <person name="Arachchi H.M."/>
            <person name="Berlin A.M."/>
            <person name="Chapman S.B."/>
            <person name="Gainer-Dewar J."/>
            <person name="Goldberg J."/>
            <person name="Griggs A."/>
            <person name="Gujja S."/>
            <person name="Hansen M."/>
            <person name="Howarth C."/>
            <person name="Imamovic A."/>
            <person name="Ireland A."/>
            <person name="Larimer J."/>
            <person name="McCowan C."/>
            <person name="Murphy C."/>
            <person name="Pearson M."/>
            <person name="Poon T.W."/>
            <person name="Priest M."/>
            <person name="Roberts A."/>
            <person name="Saif S."/>
            <person name="Shea T."/>
            <person name="Sisk P."/>
            <person name="Sykes S."/>
            <person name="Wortman J."/>
            <person name="Nusbaum C."/>
            <person name="Birren B."/>
        </authorList>
    </citation>
    <scope>NUCLEOTIDE SEQUENCE [LARGE SCALE GENOMIC DNA]</scope>
    <source>
        <strain evidence="12">ACHKN1017</strain>
    </source>
</reference>
<evidence type="ECO:0000256" key="4">
    <source>
        <dbReference type="ARBA" id="ARBA00022692"/>
    </source>
</evidence>
<evidence type="ECO:0000256" key="1">
    <source>
        <dbReference type="ARBA" id="ARBA00004651"/>
    </source>
</evidence>
<reference evidence="11" key="2">
    <citation type="submission" date="2020-05" db="UniProtKB">
        <authorList>
            <consortium name="EnsemblMetazoa"/>
        </authorList>
    </citation>
    <scope>IDENTIFICATION</scope>
    <source>
        <strain evidence="11">ACHKN1017</strain>
    </source>
</reference>
<feature type="transmembrane region" description="Helical" evidence="10">
    <location>
        <begin position="52"/>
        <end position="73"/>
    </location>
</feature>
<keyword evidence="7 10" id="KW-0472">Membrane</keyword>
<keyword evidence="8" id="KW-0675">Receptor</keyword>
<keyword evidence="4 10" id="KW-0812">Transmembrane</keyword>
<dbReference type="Proteomes" id="UP000075881">
    <property type="component" value="Unassembled WGS sequence"/>
</dbReference>
<keyword evidence="5" id="KW-0552">Olfaction</keyword>
<feature type="transmembrane region" description="Helical" evidence="10">
    <location>
        <begin position="143"/>
        <end position="165"/>
    </location>
</feature>
<proteinExistence type="predicted"/>
<dbReference type="EnsemblMetazoa" id="ACHR004347-RA">
    <property type="protein sequence ID" value="ACHR004347-PA"/>
    <property type="gene ID" value="ACHR004347"/>
</dbReference>
<dbReference type="GO" id="GO:0007165">
    <property type="term" value="P:signal transduction"/>
    <property type="evidence" value="ECO:0007669"/>
    <property type="project" value="UniProtKB-KW"/>
</dbReference>
<dbReference type="InterPro" id="IPR004117">
    <property type="entry name" value="7tm6_olfct_rcpt"/>
</dbReference>
<evidence type="ECO:0000256" key="6">
    <source>
        <dbReference type="ARBA" id="ARBA00022989"/>
    </source>
</evidence>
<feature type="transmembrane region" description="Helical" evidence="10">
    <location>
        <begin position="309"/>
        <end position="328"/>
    </location>
</feature>
<evidence type="ECO:0000256" key="7">
    <source>
        <dbReference type="ARBA" id="ARBA00023136"/>
    </source>
</evidence>
<evidence type="ECO:0008006" key="13">
    <source>
        <dbReference type="Google" id="ProtNLM"/>
    </source>
</evidence>
<dbReference type="VEuPathDB" id="VectorBase:ACHR004347"/>
<dbReference type="GO" id="GO:0004984">
    <property type="term" value="F:olfactory receptor activity"/>
    <property type="evidence" value="ECO:0007669"/>
    <property type="project" value="InterPro"/>
</dbReference>
<sequence>MIPFVSTLHRNLCALERKFANATDQFFLLRYLTLLYAIRSNNSPTSVFRRTLWYCHLSVPVAMFGSYCYKAYWHLSHTVAYSFEMFTVLITLWIMVGAFVRGIIFKRFVLERLERFLCDRTFREDEAAVRAARFKVQLQNNRYLVVISCTLLLETCLFSCTNLISQAEFMLVYKGHAVGGFFTQLLYGFSTCFWGSLYVLTFAFIYVILNVFREEMLILVQSFERINVCFDKYRPCLDTVTSNGQAEAAFWDELQMIIKFNVQRHVELLENLAAFGTILKPFSFVQYYGSFTLIAYYSFILMYKGVTTLTVVYIGFIVVLVVESYLFCRSLSNINDLHSQIGTIMCDLEWYEKLRFTPRFASVYRQVRASFLIIIIRSQTPLSFTINCVGTISMSRLAELLNSSYSLVTLLFRLKNEILTNFTTNGNI</sequence>
<dbReference type="GO" id="GO:0005549">
    <property type="term" value="F:odorant binding"/>
    <property type="evidence" value="ECO:0007669"/>
    <property type="project" value="InterPro"/>
</dbReference>
<evidence type="ECO:0000256" key="10">
    <source>
        <dbReference type="SAM" id="Phobius"/>
    </source>
</evidence>
<feature type="transmembrane region" description="Helical" evidence="10">
    <location>
        <begin position="185"/>
        <end position="209"/>
    </location>
</feature>
<dbReference type="GO" id="GO:0005886">
    <property type="term" value="C:plasma membrane"/>
    <property type="evidence" value="ECO:0007669"/>
    <property type="project" value="UniProtKB-SubCell"/>
</dbReference>
<feature type="transmembrane region" description="Helical" evidence="10">
    <location>
        <begin position="85"/>
        <end position="105"/>
    </location>
</feature>
<protein>
    <recommendedName>
        <fullName evidence="13">Odorant receptor</fullName>
    </recommendedName>
</protein>
<keyword evidence="3" id="KW-0716">Sensory transduction</keyword>
<comment type="subcellular location">
    <subcellularLocation>
        <location evidence="1">Cell membrane</location>
        <topology evidence="1">Multi-pass membrane protein</topology>
    </subcellularLocation>
</comment>